<name>A0A2P2R0S7_RHIMU</name>
<reference evidence="1" key="1">
    <citation type="submission" date="2018-02" db="EMBL/GenBank/DDBJ databases">
        <title>Rhizophora mucronata_Transcriptome.</title>
        <authorList>
            <person name="Meera S.P."/>
            <person name="Sreeshan A."/>
            <person name="Augustine A."/>
        </authorList>
    </citation>
    <scope>NUCLEOTIDE SEQUENCE</scope>
    <source>
        <tissue evidence="1">Leaf</tissue>
    </source>
</reference>
<dbReference type="EMBL" id="GGEC01092378">
    <property type="protein sequence ID" value="MBX72862.1"/>
    <property type="molecule type" value="Transcribed_RNA"/>
</dbReference>
<protein>
    <submittedName>
        <fullName evidence="1">Uncharacterized protein</fullName>
    </submittedName>
</protein>
<organism evidence="1">
    <name type="scientific">Rhizophora mucronata</name>
    <name type="common">Asiatic mangrove</name>
    <dbReference type="NCBI Taxonomy" id="61149"/>
    <lineage>
        <taxon>Eukaryota</taxon>
        <taxon>Viridiplantae</taxon>
        <taxon>Streptophyta</taxon>
        <taxon>Embryophyta</taxon>
        <taxon>Tracheophyta</taxon>
        <taxon>Spermatophyta</taxon>
        <taxon>Magnoliopsida</taxon>
        <taxon>eudicotyledons</taxon>
        <taxon>Gunneridae</taxon>
        <taxon>Pentapetalae</taxon>
        <taxon>rosids</taxon>
        <taxon>fabids</taxon>
        <taxon>Malpighiales</taxon>
        <taxon>Rhizophoraceae</taxon>
        <taxon>Rhizophora</taxon>
    </lineage>
</organism>
<evidence type="ECO:0000313" key="1">
    <source>
        <dbReference type="EMBL" id="MBX72862.1"/>
    </source>
</evidence>
<sequence length="28" mass="3416">MSEIAEKKKRTRKKEKVVLTRVRVMNKE</sequence>
<accession>A0A2P2R0S7</accession>
<proteinExistence type="predicted"/>
<dbReference type="AlphaFoldDB" id="A0A2P2R0S7"/>